<comment type="caution">
    <text evidence="5">The sequence shown here is derived from an EMBL/GenBank/DDBJ whole genome shotgun (WGS) entry which is preliminary data.</text>
</comment>
<dbReference type="CDD" id="cd02440">
    <property type="entry name" value="AdoMet_MTases"/>
    <property type="match status" value="1"/>
</dbReference>
<dbReference type="OrthoDB" id="540004at2759"/>
<dbReference type="GO" id="GO:0008168">
    <property type="term" value="F:methyltransferase activity"/>
    <property type="evidence" value="ECO:0007669"/>
    <property type="project" value="UniProtKB-KW"/>
</dbReference>
<gene>
    <name evidence="5" type="ORF">KCV03_g10041</name>
</gene>
<organism evidence="5 6">
    <name type="scientific">Aureobasidium melanogenum</name>
    <name type="common">Aureobasidium pullulans var. melanogenum</name>
    <dbReference type="NCBI Taxonomy" id="46634"/>
    <lineage>
        <taxon>Eukaryota</taxon>
        <taxon>Fungi</taxon>
        <taxon>Dikarya</taxon>
        <taxon>Ascomycota</taxon>
        <taxon>Pezizomycotina</taxon>
        <taxon>Dothideomycetes</taxon>
        <taxon>Dothideomycetidae</taxon>
        <taxon>Dothideales</taxon>
        <taxon>Saccotheciaceae</taxon>
        <taxon>Aureobasidium</taxon>
    </lineage>
</organism>
<reference evidence="5" key="1">
    <citation type="journal article" date="2021" name="J Fungi (Basel)">
        <title>Virulence traits and population genomics of the black yeast Aureobasidium melanogenum.</title>
        <authorList>
            <person name="Cernosa A."/>
            <person name="Sun X."/>
            <person name="Gostincar C."/>
            <person name="Fang C."/>
            <person name="Gunde-Cimerman N."/>
            <person name="Song Z."/>
        </authorList>
    </citation>
    <scope>NUCLEOTIDE SEQUENCE</scope>
    <source>
        <strain evidence="5">EXF-8016</strain>
    </source>
</reference>
<evidence type="ECO:0000313" key="5">
    <source>
        <dbReference type="EMBL" id="KAH0210455.1"/>
    </source>
</evidence>
<evidence type="ECO:0000256" key="3">
    <source>
        <dbReference type="ARBA" id="ARBA00022691"/>
    </source>
</evidence>
<dbReference type="InterPro" id="IPR041698">
    <property type="entry name" value="Methyltransf_25"/>
</dbReference>
<dbReference type="Pfam" id="PF13649">
    <property type="entry name" value="Methyltransf_25"/>
    <property type="match status" value="1"/>
</dbReference>
<dbReference type="SUPFAM" id="SSF53335">
    <property type="entry name" value="S-adenosyl-L-methionine-dependent methyltransferases"/>
    <property type="match status" value="1"/>
</dbReference>
<feature type="domain" description="Methyltransferase" evidence="4">
    <location>
        <begin position="53"/>
        <end position="142"/>
    </location>
</feature>
<sequence length="247" mass="27439">MATQPSEDISELYDRLGQGYEDAYKDNPLKHKITTSAISFLRDLKPGKVSMRILDVGCGTAVPVSKLLADEGFDVHGFDISPEMIQLAKSNVSGTFEQNNMVDFRPQHSYDAVFIIFSQLELSYAQLHAAVWKMVQALEPNGLLVIGQTPADNYVTDDRQSNNNNNNNNKAYHQDCPIPFFGNPHPTLAMTAKGQREFLTSMGLVILDEINGVFQPNNSACDKEYQQYIIAQLPAGVMLAEPEPKPE</sequence>
<dbReference type="EMBL" id="JAHFYH010000168">
    <property type="protein sequence ID" value="KAH0210455.1"/>
    <property type="molecule type" value="Genomic_DNA"/>
</dbReference>
<keyword evidence="1" id="KW-0489">Methyltransferase</keyword>
<accession>A0A9P8G6E1</accession>
<proteinExistence type="predicted"/>
<dbReference type="AlphaFoldDB" id="A0A9P8G6E1"/>
<keyword evidence="2" id="KW-0808">Transferase</keyword>
<feature type="non-terminal residue" evidence="5">
    <location>
        <position position="247"/>
    </location>
</feature>
<evidence type="ECO:0000256" key="2">
    <source>
        <dbReference type="ARBA" id="ARBA00022679"/>
    </source>
</evidence>
<keyword evidence="3" id="KW-0949">S-adenosyl-L-methionine</keyword>
<protein>
    <recommendedName>
        <fullName evidence="4">Methyltransferase domain-containing protein</fullName>
    </recommendedName>
</protein>
<dbReference type="Proteomes" id="UP000767238">
    <property type="component" value="Unassembled WGS sequence"/>
</dbReference>
<dbReference type="Gene3D" id="3.40.50.150">
    <property type="entry name" value="Vaccinia Virus protein VP39"/>
    <property type="match status" value="1"/>
</dbReference>
<evidence type="ECO:0000259" key="4">
    <source>
        <dbReference type="Pfam" id="PF13649"/>
    </source>
</evidence>
<reference evidence="5" key="2">
    <citation type="submission" date="2021-08" db="EMBL/GenBank/DDBJ databases">
        <authorList>
            <person name="Gostincar C."/>
            <person name="Sun X."/>
            <person name="Song Z."/>
            <person name="Gunde-Cimerman N."/>
        </authorList>
    </citation>
    <scope>NUCLEOTIDE SEQUENCE</scope>
    <source>
        <strain evidence="5">EXF-8016</strain>
    </source>
</reference>
<evidence type="ECO:0000256" key="1">
    <source>
        <dbReference type="ARBA" id="ARBA00022603"/>
    </source>
</evidence>
<dbReference type="PANTHER" id="PTHR43464">
    <property type="entry name" value="METHYLTRANSFERASE"/>
    <property type="match status" value="1"/>
</dbReference>
<dbReference type="PANTHER" id="PTHR43464:SF19">
    <property type="entry name" value="UBIQUINONE BIOSYNTHESIS O-METHYLTRANSFERASE, MITOCHONDRIAL"/>
    <property type="match status" value="1"/>
</dbReference>
<dbReference type="GO" id="GO:0032259">
    <property type="term" value="P:methylation"/>
    <property type="evidence" value="ECO:0007669"/>
    <property type="project" value="UniProtKB-KW"/>
</dbReference>
<name>A0A9P8G6E1_AURME</name>
<dbReference type="InterPro" id="IPR029063">
    <property type="entry name" value="SAM-dependent_MTases_sf"/>
</dbReference>
<evidence type="ECO:0000313" key="6">
    <source>
        <dbReference type="Proteomes" id="UP000767238"/>
    </source>
</evidence>